<dbReference type="NCBIfam" id="TIGR01643">
    <property type="entry name" value="YD_repeat_2x"/>
    <property type="match status" value="1"/>
</dbReference>
<comment type="caution">
    <text evidence="1">The sequence shown here is derived from an EMBL/GenBank/DDBJ whole genome shotgun (WGS) entry which is preliminary data.</text>
</comment>
<dbReference type="InterPro" id="IPR006530">
    <property type="entry name" value="YD"/>
</dbReference>
<accession>A0A9X0L3D3</accession>
<organism evidence="1 2">
    <name type="scientific">Solirubrum puertoriconensis</name>
    <dbReference type="NCBI Taxonomy" id="1751427"/>
    <lineage>
        <taxon>Bacteria</taxon>
        <taxon>Pseudomonadati</taxon>
        <taxon>Bacteroidota</taxon>
        <taxon>Cytophagia</taxon>
        <taxon>Cytophagales</taxon>
    </lineage>
</organism>
<protein>
    <recommendedName>
        <fullName evidence="3">RHS repeat protein</fullName>
    </recommendedName>
</protein>
<evidence type="ECO:0008006" key="3">
    <source>
        <dbReference type="Google" id="ProtNLM"/>
    </source>
</evidence>
<dbReference type="Gene3D" id="2.180.10.10">
    <property type="entry name" value="RHS repeat-associated core"/>
    <property type="match status" value="1"/>
</dbReference>
<dbReference type="EMBL" id="LNAL01000008">
    <property type="protein sequence ID" value="KUG06366.1"/>
    <property type="molecule type" value="Genomic_DNA"/>
</dbReference>
<dbReference type="Pfam" id="PF05593">
    <property type="entry name" value="RHS_repeat"/>
    <property type="match status" value="1"/>
</dbReference>
<dbReference type="InterPro" id="IPR031325">
    <property type="entry name" value="RHS_repeat"/>
</dbReference>
<reference evidence="1 2" key="1">
    <citation type="submission" date="2015-11" db="EMBL/GenBank/DDBJ databases">
        <title>Solirubrum puertoriconensis gen. nov. an environmental bacteria isolated in Puerto Rico.</title>
        <authorList>
            <person name="Cuebas-Irizarry M.F."/>
            <person name="Montalvo-Rodriguez R."/>
        </authorList>
    </citation>
    <scope>NUCLEOTIDE SEQUENCE [LARGE SCALE GENOMIC DNA]</scope>
    <source>
        <strain evidence="1 2">MC1A</strain>
    </source>
</reference>
<dbReference type="Proteomes" id="UP000054223">
    <property type="component" value="Unassembled WGS sequence"/>
</dbReference>
<proteinExistence type="predicted"/>
<dbReference type="AlphaFoldDB" id="A0A9X0L3D3"/>
<evidence type="ECO:0000313" key="2">
    <source>
        <dbReference type="Proteomes" id="UP000054223"/>
    </source>
</evidence>
<name>A0A9X0L3D3_SOLP1</name>
<evidence type="ECO:0000313" key="1">
    <source>
        <dbReference type="EMBL" id="KUG06366.1"/>
    </source>
</evidence>
<gene>
    <name evidence="1" type="ORF">ASU33_03140</name>
</gene>
<keyword evidence="2" id="KW-1185">Reference proteome</keyword>
<sequence>MYTGIPSVDIPLFSLPGRTVNVPLSLQYHASAVRPDQVAPWTGMGWTLNAGGVVTRTVRGIPDFGTYWPNQYPIPYGFSTWCRNQNDNADPTNYYRYIQDVLSGLKDSQPDLFSFNVQGYSGKIVFDQQGQPFTIPAQPLRIQAPSPATQQAWVLTTPDGTQYTFAADEWTFSNGFVGQTAWYLTKIVSPQQEQVDFAYGDYTSEIAYPRADGYQAVSTQTAYVGDPRCGECPNTLNLGDRPGTRVNGKYLRRISSATHRIDLLSSANRSDEPGLRQLNVLRLKSVADSSRFLEYRLRYDSTYPSRLFLKEVQKVGVTAGQPDVLEPAHVFAYNLLWAPPRGTYDVDRWGYYNAAGNQYPFPKWTGPNPQPLPPANRDTHPTYVTFGLLQRVGYPTGGHTEFEFEPHDFSNVAGPLHQDTPQTRDVCAQANGPGTPPDGVGCNGQPTQETTFEIPFSQTVSFAFAVDNSMSPGQEPVSELHASLRLYPEGSTAIVDEIAYPQQLPNLTALRSLPAGRYRAVLRVDEARTLSAHVTIAFTARTVLSTLKQIGGGTRIKRIITRDGVDAARDQVKEYYYDNDRHTRSTGRLIHQPVFHSPTAYMVVKTTSEAQPNTCFSGLGEETLCRYVVHSAEDVASGNGSAQGSAVGYDTVTVIQRHRGTSLRTTSVFRNEGAASVDLSDSHVADQGFVSAAFDEQNGQLLQTLEYAVRENGDPFNPLDIRLVRRTAHQYGSPLVKETYIRGLSIAGAFGDLQEGSQEPCRTILAQSYETRVGWWPLTRTDETRYDGQGRSQTTTTKLVYENPAHLQPARREVTDASGRVQVTRFKYAPDYAANVDPGLTQLQDKFMVSLPVEEQQWVHSISQAPQWLGGKVTRYAPSATAGPLPSRVYVAALSRPAAAPASENKDASGRLFTSLLPDPQAYQARAEFFYSSLGQLQRQALTGDVPTAYLWGEGGLRPIAEVKFATEAQIAYTSFEPGSAGGWSFGGADGQFNPRLLSTSAITGQRSYRLDGGWGVRRDNLPPGDYELTFYAKGGRGNNIAVFTDQELKWTESPLNAKGFALVRSRIRITQGTPAIPTGSVNIEAYGRAIEIDEVRLHPVSAQMTSLTYDGLGGVTSRTDPANRMVTYEYDALGRLLLARDEQGRIVSQHEYRYFQP</sequence>